<evidence type="ECO:0000256" key="2">
    <source>
        <dbReference type="ARBA" id="ARBA00022801"/>
    </source>
</evidence>
<gene>
    <name evidence="3" type="ORF">RF679_16885</name>
</gene>
<dbReference type="PANTHER" id="PTHR11080">
    <property type="entry name" value="PYRAZINAMIDASE/NICOTINAMIDASE"/>
    <property type="match status" value="1"/>
</dbReference>
<evidence type="ECO:0000313" key="3">
    <source>
        <dbReference type="EMBL" id="WMW80303.1"/>
    </source>
</evidence>
<reference evidence="3" key="1">
    <citation type="submission" date="2023-09" db="EMBL/GenBank/DDBJ databases">
        <title>Undibacterium sp. 20NA77.5 isolated from freshwater.</title>
        <authorList>
            <person name="Le V."/>
            <person name="Ko S.-R."/>
            <person name="Ahn C.-Y."/>
            <person name="Oh H.-M."/>
        </authorList>
    </citation>
    <scope>NUCLEOTIDE SEQUENCE</scope>
    <source>
        <strain evidence="3">20NA77.5</strain>
    </source>
</reference>
<keyword evidence="2 3" id="KW-0378">Hydrolase</keyword>
<dbReference type="EMBL" id="CP133720">
    <property type="protein sequence ID" value="WMW80303.1"/>
    <property type="molecule type" value="Genomic_DNA"/>
</dbReference>
<organism evidence="3 4">
    <name type="scientific">Undibacterium cyanobacteriorum</name>
    <dbReference type="NCBI Taxonomy" id="3073561"/>
    <lineage>
        <taxon>Bacteria</taxon>
        <taxon>Pseudomonadati</taxon>
        <taxon>Pseudomonadota</taxon>
        <taxon>Betaproteobacteria</taxon>
        <taxon>Burkholderiales</taxon>
        <taxon>Oxalobacteraceae</taxon>
        <taxon>Undibacterium</taxon>
    </lineage>
</organism>
<evidence type="ECO:0000256" key="1">
    <source>
        <dbReference type="ARBA" id="ARBA00006336"/>
    </source>
</evidence>
<dbReference type="PANTHER" id="PTHR11080:SF2">
    <property type="entry name" value="LD05707P"/>
    <property type="match status" value="1"/>
</dbReference>
<protein>
    <submittedName>
        <fullName evidence="3">Cysteine hydrolase</fullName>
    </submittedName>
</protein>
<keyword evidence="4" id="KW-1185">Reference proteome</keyword>
<sequence length="282" mass="31703">MQNRQHLLIIDPQNDFCDLPQSYLPQIGNGEVFAPSLPVTGAHEDMLRIGRLIDTLGSQLDAITVTLDSHHVLDIAHPSFWCTHNGDAVTPFTEITLQQVREGVYQTRSPQAQARAEEYLAQLEAAGRYRLMIWPVHCEIGSWGHNVHTEVRNAYNRWEQAQQKVVAKVYKGSNPWTEHYSAMMAEVPDQTDTHTQLNRELLEALQAYDTVLICGEASSHCVKASTEHIVAHWDPAKLSQLVLLTDCMSPVPGFEVQAQSFIEEMRSKGLRISTATEMMSSL</sequence>
<name>A0ABY9RGF9_9BURK</name>
<dbReference type="InterPro" id="IPR052347">
    <property type="entry name" value="Isochorismatase_Nicotinamidase"/>
</dbReference>
<dbReference type="RefSeq" id="WP_309481796.1">
    <property type="nucleotide sequence ID" value="NZ_CP133720.1"/>
</dbReference>
<proteinExistence type="inferred from homology"/>
<evidence type="ECO:0000313" key="4">
    <source>
        <dbReference type="Proteomes" id="UP001181355"/>
    </source>
</evidence>
<dbReference type="Gene3D" id="3.40.50.850">
    <property type="entry name" value="Isochorismatase-like"/>
    <property type="match status" value="1"/>
</dbReference>
<dbReference type="InterPro" id="IPR036380">
    <property type="entry name" value="Isochorismatase-like_sf"/>
</dbReference>
<dbReference type="Proteomes" id="UP001181355">
    <property type="component" value="Chromosome"/>
</dbReference>
<dbReference type="GO" id="GO:0016787">
    <property type="term" value="F:hydrolase activity"/>
    <property type="evidence" value="ECO:0007669"/>
    <property type="project" value="UniProtKB-KW"/>
</dbReference>
<dbReference type="SUPFAM" id="SSF52499">
    <property type="entry name" value="Isochorismatase-like hydrolases"/>
    <property type="match status" value="1"/>
</dbReference>
<accession>A0ABY9RGF9</accession>
<comment type="similarity">
    <text evidence="1">Belongs to the isochorismatase family.</text>
</comment>